<proteinExistence type="predicted"/>
<name>A0A2H3SW34_FUSOX</name>
<dbReference type="PANTHER" id="PTHR24148:SF64">
    <property type="entry name" value="HETEROKARYON INCOMPATIBILITY DOMAIN-CONTAINING PROTEIN"/>
    <property type="match status" value="1"/>
</dbReference>
<dbReference type="InterPro" id="IPR052895">
    <property type="entry name" value="HetReg/Transcr_Mod"/>
</dbReference>
<dbReference type="PANTHER" id="PTHR24148">
    <property type="entry name" value="ANKYRIN REPEAT DOMAIN-CONTAINING PROTEIN 39 HOMOLOG-RELATED"/>
    <property type="match status" value="1"/>
</dbReference>
<dbReference type="Proteomes" id="UP000219369">
    <property type="component" value="Unassembled WGS sequence"/>
</dbReference>
<evidence type="ECO:0000313" key="2">
    <source>
        <dbReference type="Proteomes" id="UP000219369"/>
    </source>
</evidence>
<dbReference type="OrthoDB" id="2157530at2759"/>
<dbReference type="AlphaFoldDB" id="A0A2H3SW34"/>
<organism evidence="1 2">
    <name type="scientific">Fusarium oxysporum</name>
    <name type="common">Fusarium vascular wilt</name>
    <dbReference type="NCBI Taxonomy" id="5507"/>
    <lineage>
        <taxon>Eukaryota</taxon>
        <taxon>Fungi</taxon>
        <taxon>Dikarya</taxon>
        <taxon>Ascomycota</taxon>
        <taxon>Pezizomycotina</taxon>
        <taxon>Sordariomycetes</taxon>
        <taxon>Hypocreomycetidae</taxon>
        <taxon>Hypocreales</taxon>
        <taxon>Nectriaceae</taxon>
        <taxon>Fusarium</taxon>
        <taxon>Fusarium oxysporum species complex</taxon>
    </lineage>
</organism>
<evidence type="ECO:0000313" key="1">
    <source>
        <dbReference type="EMBL" id="SCO80622.1"/>
    </source>
</evidence>
<evidence type="ECO:0008006" key="3">
    <source>
        <dbReference type="Google" id="ProtNLM"/>
    </source>
</evidence>
<dbReference type="EMBL" id="FMJY01000002">
    <property type="protein sequence ID" value="SCO80622.1"/>
    <property type="molecule type" value="Genomic_DNA"/>
</dbReference>
<protein>
    <recommendedName>
        <fullName evidence="3">Heterokaryon incompatibility domain-containing protein</fullName>
    </recommendedName>
</protein>
<gene>
    <name evidence="1" type="ORF">FRV6_04835</name>
</gene>
<sequence length="499" mass="56416">MGAIYQAGYQVLVSLGTIDLPLCPALDFICSTANNALDRGLPKEILLQQLQILLLGDAALTTGDLVMQKDDHRLAIWQLYKYLGSSWFVRGWVFQEIILSKQSKIMIASSTVSLEGFYWICEAITQVEQRNILSVGLEDVTISAHGLAIISVMRRVWQSLHRPGDSESLTYPKFPELLSDIVSRMQTSLPQDRIYAFLGLNMDPDIRIEPNYGYSGDKVLACAAKSIIQGSRNLDIFEYLCRLGDGDNNRPFVRKPPTWVLDFTCMAHVTPFRGSIALQAANGCVMYPHRGRCDLELLVAHGKVIDRIQTRIDPRIPPYTEGMSFDFSYYVASAIRCWELSERRVPRPTAVTVFAALLGQGHCDSEMAARSLGNEQLPNMLLSVVRYYFDRLEVKVGTDQSALSGYWEEIEEAISAIWHVAYKRYLYVTQNGRLALGCTLEPGDEVYILNGCSNPVALRPTQNKTFYVQETCFLEGWMDPWGRRMINWAEEECEELELV</sequence>
<accession>A0A2H3SW34</accession>
<reference evidence="2" key="1">
    <citation type="submission" date="2016-09" db="EMBL/GenBank/DDBJ databases">
        <authorList>
            <person name="Guldener U."/>
        </authorList>
    </citation>
    <scope>NUCLEOTIDE SEQUENCE [LARGE SCALE GENOMIC DNA]</scope>
    <source>
        <strain evidence="2">V64-1</strain>
    </source>
</reference>